<feature type="chain" id="PRO_5032527283" evidence="2">
    <location>
        <begin position="23"/>
        <end position="201"/>
    </location>
</feature>
<sequence length="201" mass="21678">MEAGVPWRLLPLLGVLEGGLLCAMEVAKGNSTGWLGQQAWCCAARCWLLAGKQGIGHGRRRPHLLELGGSVRPEESRGEGRGSCCSATPWESFSAPRQKGQRARREVEAPWGGGEQSCLLQPWEENLPAAERREEGDSAEAGLRKGGAGRKGAAMRCERLLELRRCHGRSTSSMLAAMKQGGRRPAHRPRGEGHRRAGPGG</sequence>
<evidence type="ECO:0000256" key="2">
    <source>
        <dbReference type="SAM" id="SignalP"/>
    </source>
</evidence>
<proteinExistence type="predicted"/>
<reference evidence="4" key="1">
    <citation type="journal article" date="2009" name="Science">
        <title>The B73 maize genome: complexity, diversity, and dynamics.</title>
        <authorList>
            <person name="Schnable P.S."/>
            <person name="Ware D."/>
            <person name="Fulton R.S."/>
            <person name="Stein J.C."/>
            <person name="Wei F."/>
            <person name="Pasternak S."/>
            <person name="Liang C."/>
            <person name="Zhang J."/>
            <person name="Fulton L."/>
            <person name="Graves T.A."/>
            <person name="Minx P."/>
            <person name="Reily A.D."/>
            <person name="Courtney L."/>
            <person name="Kruchowski S.S."/>
            <person name="Tomlinson C."/>
            <person name="Strong C."/>
            <person name="Delehaunty K."/>
            <person name="Fronick C."/>
            <person name="Courtney B."/>
            <person name="Rock S.M."/>
            <person name="Belter E."/>
            <person name="Du F."/>
            <person name="Kim K."/>
            <person name="Abbott R.M."/>
            <person name="Cotton M."/>
            <person name="Levy A."/>
            <person name="Marchetto P."/>
            <person name="Ochoa K."/>
            <person name="Jackson S.M."/>
            <person name="Gillam B."/>
            <person name="Chen W."/>
            <person name="Yan L."/>
            <person name="Higginbotham J."/>
            <person name="Cardenas M."/>
            <person name="Waligorski J."/>
            <person name="Applebaum E."/>
            <person name="Phelps L."/>
            <person name="Falcone J."/>
            <person name="Kanchi K."/>
            <person name="Thane T."/>
            <person name="Scimone A."/>
            <person name="Thane N."/>
            <person name="Henke J."/>
            <person name="Wang T."/>
            <person name="Ruppert J."/>
            <person name="Shah N."/>
            <person name="Rotter K."/>
            <person name="Hodges J."/>
            <person name="Ingenthron E."/>
            <person name="Cordes M."/>
            <person name="Kohlberg S."/>
            <person name="Sgro J."/>
            <person name="Delgado B."/>
            <person name="Mead K."/>
            <person name="Chinwalla A."/>
            <person name="Leonard S."/>
            <person name="Crouse K."/>
            <person name="Collura K."/>
            <person name="Kudrna D."/>
            <person name="Currie J."/>
            <person name="He R."/>
            <person name="Angelova A."/>
            <person name="Rajasekar S."/>
            <person name="Mueller T."/>
            <person name="Lomeli R."/>
            <person name="Scara G."/>
            <person name="Ko A."/>
            <person name="Delaney K."/>
            <person name="Wissotski M."/>
            <person name="Lopez G."/>
            <person name="Campos D."/>
            <person name="Braidotti M."/>
            <person name="Ashley E."/>
            <person name="Golser W."/>
            <person name="Kim H."/>
            <person name="Lee S."/>
            <person name="Lin J."/>
            <person name="Dujmic Z."/>
            <person name="Kim W."/>
            <person name="Talag J."/>
            <person name="Zuccolo A."/>
            <person name="Fan C."/>
            <person name="Sebastian A."/>
            <person name="Kramer M."/>
            <person name="Spiegel L."/>
            <person name="Nascimento L."/>
            <person name="Zutavern T."/>
            <person name="Miller B."/>
            <person name="Ambroise C."/>
            <person name="Muller S."/>
            <person name="Spooner W."/>
            <person name="Narechania A."/>
            <person name="Ren L."/>
            <person name="Wei S."/>
            <person name="Kumari S."/>
            <person name="Faga B."/>
            <person name="Levy M.J."/>
            <person name="McMahan L."/>
            <person name="Van Buren P."/>
            <person name="Vaughn M.W."/>
            <person name="Ying K."/>
            <person name="Yeh C.-T."/>
            <person name="Emrich S.J."/>
            <person name="Jia Y."/>
            <person name="Kalyanaraman A."/>
            <person name="Hsia A.-P."/>
            <person name="Barbazuk W.B."/>
            <person name="Baucom R.S."/>
            <person name="Brutnell T.P."/>
            <person name="Carpita N.C."/>
            <person name="Chaparro C."/>
            <person name="Chia J.-M."/>
            <person name="Deragon J.-M."/>
            <person name="Estill J.C."/>
            <person name="Fu Y."/>
            <person name="Jeddeloh J.A."/>
            <person name="Han Y."/>
            <person name="Lee H."/>
            <person name="Li P."/>
            <person name="Lisch D.R."/>
            <person name="Liu S."/>
            <person name="Liu Z."/>
            <person name="Nagel D.H."/>
            <person name="McCann M.C."/>
            <person name="SanMiguel P."/>
            <person name="Myers A.M."/>
            <person name="Nettleton D."/>
            <person name="Nguyen J."/>
            <person name="Penning B.W."/>
            <person name="Ponnala L."/>
            <person name="Schneider K.L."/>
            <person name="Schwartz D.C."/>
            <person name="Sharma A."/>
            <person name="Soderlund C."/>
            <person name="Springer N.M."/>
            <person name="Sun Q."/>
            <person name="Wang H."/>
            <person name="Waterman M."/>
            <person name="Westerman R."/>
            <person name="Wolfgruber T.K."/>
            <person name="Yang L."/>
            <person name="Yu Y."/>
            <person name="Zhang L."/>
            <person name="Zhou S."/>
            <person name="Zhu Q."/>
            <person name="Bennetzen J.L."/>
            <person name="Dawe R.K."/>
            <person name="Jiang J."/>
            <person name="Jiang N."/>
            <person name="Presting G.G."/>
            <person name="Wessler S.R."/>
            <person name="Aluru S."/>
            <person name="Martienssen R.A."/>
            <person name="Clifton S.W."/>
            <person name="McCombie W.R."/>
            <person name="Wing R.A."/>
            <person name="Wilson R.K."/>
        </authorList>
    </citation>
    <scope>NUCLEOTIDE SEQUENCE [LARGE SCALE GENOMIC DNA]</scope>
    <source>
        <strain evidence="4">cv. B73</strain>
    </source>
</reference>
<dbReference type="Proteomes" id="UP000007305">
    <property type="component" value="Chromosome 6"/>
</dbReference>
<feature type="signal peptide" evidence="2">
    <location>
        <begin position="1"/>
        <end position="22"/>
    </location>
</feature>
<dbReference type="Gramene" id="Zm00001eb268860_T001">
    <property type="protein sequence ID" value="Zm00001eb268860_P001"/>
    <property type="gene ID" value="Zm00001eb268860"/>
</dbReference>
<feature type="region of interest" description="Disordered" evidence="1">
    <location>
        <begin position="131"/>
        <end position="152"/>
    </location>
</feature>
<dbReference type="InParanoid" id="A0A804PVB9"/>
<protein>
    <submittedName>
        <fullName evidence="3">Uncharacterized protein</fullName>
    </submittedName>
</protein>
<name>A0A804PVB9_MAIZE</name>
<feature type="region of interest" description="Disordered" evidence="1">
    <location>
        <begin position="168"/>
        <end position="201"/>
    </location>
</feature>
<dbReference type="EnsemblPlants" id="Zm00001eb268860_T001">
    <property type="protein sequence ID" value="Zm00001eb268860_P001"/>
    <property type="gene ID" value="Zm00001eb268860"/>
</dbReference>
<dbReference type="AlphaFoldDB" id="A0A804PVB9"/>
<reference evidence="3" key="2">
    <citation type="submission" date="2019-07" db="EMBL/GenBank/DDBJ databases">
        <authorList>
            <person name="Seetharam A."/>
            <person name="Woodhouse M."/>
            <person name="Cannon E."/>
        </authorList>
    </citation>
    <scope>NUCLEOTIDE SEQUENCE [LARGE SCALE GENOMIC DNA]</scope>
    <source>
        <strain evidence="3">cv. B73</strain>
    </source>
</reference>
<reference evidence="3" key="3">
    <citation type="submission" date="2021-05" db="UniProtKB">
        <authorList>
            <consortium name="EnsemblPlants"/>
        </authorList>
    </citation>
    <scope>IDENTIFICATION</scope>
    <source>
        <strain evidence="3">cv. B73</strain>
    </source>
</reference>
<evidence type="ECO:0000313" key="4">
    <source>
        <dbReference type="Proteomes" id="UP000007305"/>
    </source>
</evidence>
<evidence type="ECO:0000256" key="1">
    <source>
        <dbReference type="SAM" id="MobiDB-lite"/>
    </source>
</evidence>
<organism evidence="3 4">
    <name type="scientific">Zea mays</name>
    <name type="common">Maize</name>
    <dbReference type="NCBI Taxonomy" id="4577"/>
    <lineage>
        <taxon>Eukaryota</taxon>
        <taxon>Viridiplantae</taxon>
        <taxon>Streptophyta</taxon>
        <taxon>Embryophyta</taxon>
        <taxon>Tracheophyta</taxon>
        <taxon>Spermatophyta</taxon>
        <taxon>Magnoliopsida</taxon>
        <taxon>Liliopsida</taxon>
        <taxon>Poales</taxon>
        <taxon>Poaceae</taxon>
        <taxon>PACMAD clade</taxon>
        <taxon>Panicoideae</taxon>
        <taxon>Andropogonodae</taxon>
        <taxon>Andropogoneae</taxon>
        <taxon>Tripsacinae</taxon>
        <taxon>Zea</taxon>
    </lineage>
</organism>
<evidence type="ECO:0000313" key="3">
    <source>
        <dbReference type="EnsemblPlants" id="Zm00001eb268860_P001"/>
    </source>
</evidence>
<keyword evidence="4" id="KW-1185">Reference proteome</keyword>
<feature type="region of interest" description="Disordered" evidence="1">
    <location>
        <begin position="70"/>
        <end position="113"/>
    </location>
</feature>
<keyword evidence="2" id="KW-0732">Signal</keyword>
<accession>A0A804PVB9</accession>